<evidence type="ECO:0000256" key="3">
    <source>
        <dbReference type="ARBA" id="ARBA00022553"/>
    </source>
</evidence>
<keyword evidence="6" id="KW-0418">Kinase</keyword>
<dbReference type="EMBL" id="CP147846">
    <property type="protein sequence ID" value="WXG71414.1"/>
    <property type="molecule type" value="Genomic_DNA"/>
</dbReference>
<keyword evidence="4" id="KW-0808">Transferase</keyword>
<dbReference type="EC" id="2.7.13.3" evidence="2"/>
<evidence type="ECO:0000256" key="7">
    <source>
        <dbReference type="ARBA" id="ARBA00022989"/>
    </source>
</evidence>
<dbReference type="PANTHER" id="PTHR45436">
    <property type="entry name" value="SENSOR HISTIDINE KINASE YKOH"/>
    <property type="match status" value="1"/>
</dbReference>
<protein>
    <recommendedName>
        <fullName evidence="2">histidine kinase</fullName>
        <ecNumber evidence="2">2.7.13.3</ecNumber>
    </recommendedName>
</protein>
<reference evidence="11 12" key="1">
    <citation type="submission" date="2024-03" db="EMBL/GenBank/DDBJ databases">
        <title>Natural products discovery in diverse microorganisms through a two-stage MS feature dereplication strategy.</title>
        <authorList>
            <person name="Zhang R."/>
        </authorList>
    </citation>
    <scope>NUCLEOTIDE SEQUENCE [LARGE SCALE GENOMIC DNA]</scope>
    <source>
        <strain evidence="11 12">18930</strain>
    </source>
</reference>
<feature type="transmembrane region" description="Helical" evidence="9">
    <location>
        <begin position="37"/>
        <end position="58"/>
    </location>
</feature>
<name>A0ABZ2PR28_9NOCA</name>
<accession>A0ABZ2PR28</accession>
<dbReference type="InterPro" id="IPR050428">
    <property type="entry name" value="TCS_sensor_his_kinase"/>
</dbReference>
<keyword evidence="8" id="KW-0902">Two-component regulatory system</keyword>
<dbReference type="CDD" id="cd06225">
    <property type="entry name" value="HAMP"/>
    <property type="match status" value="1"/>
</dbReference>
<keyword evidence="5 9" id="KW-0812">Transmembrane</keyword>
<evidence type="ECO:0000256" key="5">
    <source>
        <dbReference type="ARBA" id="ARBA00022692"/>
    </source>
</evidence>
<evidence type="ECO:0000313" key="11">
    <source>
        <dbReference type="EMBL" id="WXG71414.1"/>
    </source>
</evidence>
<feature type="domain" description="HAMP" evidence="10">
    <location>
        <begin position="205"/>
        <end position="257"/>
    </location>
</feature>
<evidence type="ECO:0000256" key="9">
    <source>
        <dbReference type="SAM" id="Phobius"/>
    </source>
</evidence>
<comment type="catalytic activity">
    <reaction evidence="1">
        <text>ATP + protein L-histidine = ADP + protein N-phospho-L-histidine.</text>
        <dbReference type="EC" id="2.7.13.3"/>
    </reaction>
</comment>
<evidence type="ECO:0000313" key="12">
    <source>
        <dbReference type="Proteomes" id="UP001432000"/>
    </source>
</evidence>
<evidence type="ECO:0000259" key="10">
    <source>
        <dbReference type="PROSITE" id="PS50885"/>
    </source>
</evidence>
<organism evidence="11 12">
    <name type="scientific">Rhodococcus sovatensis</name>
    <dbReference type="NCBI Taxonomy" id="1805840"/>
    <lineage>
        <taxon>Bacteria</taxon>
        <taxon>Bacillati</taxon>
        <taxon>Actinomycetota</taxon>
        <taxon>Actinomycetes</taxon>
        <taxon>Mycobacteriales</taxon>
        <taxon>Nocardiaceae</taxon>
        <taxon>Rhodococcus</taxon>
    </lineage>
</organism>
<sequence length="334" mass="35311">MPTPPYSGTRAARTLRSLRSALFSYHHSFSLHSRIRILTISLAALAVAVSALAIYVVAEQALRDQLGDRVSRNADALISGATTGVPSTAFGFGAGNPDGPAIKAALVTSDGEFVTFTTDSTPFTNSAGVLDEPEQSVVNGTTSESLREVRGYVLTAKRTASGETLMVAESLHSNEPLLTKLTLALVSIGAFLVALAGIAGSAVARTGLRPVKRLRNATERVARTGQLEPIVVTGDDELASLANSFNEMLAALAVSGARQNKLITDAGEELMEPLQRLRAKIDMVMSFDSDSPPPLSPAEQDAVRTGVMTDMDVIIRLVHDLVDQARDNSPTART</sequence>
<evidence type="ECO:0000256" key="8">
    <source>
        <dbReference type="ARBA" id="ARBA00023012"/>
    </source>
</evidence>
<keyword evidence="7 9" id="KW-1133">Transmembrane helix</keyword>
<keyword evidence="3" id="KW-0597">Phosphoprotein</keyword>
<dbReference type="SUPFAM" id="SSF158472">
    <property type="entry name" value="HAMP domain-like"/>
    <property type="match status" value="1"/>
</dbReference>
<evidence type="ECO:0000256" key="2">
    <source>
        <dbReference type="ARBA" id="ARBA00012438"/>
    </source>
</evidence>
<proteinExistence type="predicted"/>
<evidence type="ECO:0000256" key="4">
    <source>
        <dbReference type="ARBA" id="ARBA00022679"/>
    </source>
</evidence>
<dbReference type="SMART" id="SM00304">
    <property type="entry name" value="HAMP"/>
    <property type="match status" value="1"/>
</dbReference>
<feature type="transmembrane region" description="Helical" evidence="9">
    <location>
        <begin position="181"/>
        <end position="204"/>
    </location>
</feature>
<keyword evidence="12" id="KW-1185">Reference proteome</keyword>
<keyword evidence="9" id="KW-0472">Membrane</keyword>
<dbReference type="PROSITE" id="PS50885">
    <property type="entry name" value="HAMP"/>
    <property type="match status" value="1"/>
</dbReference>
<gene>
    <name evidence="11" type="ORF">WDS16_13550</name>
</gene>
<dbReference type="PANTHER" id="PTHR45436:SF5">
    <property type="entry name" value="SENSOR HISTIDINE KINASE TRCS"/>
    <property type="match status" value="1"/>
</dbReference>
<dbReference type="Gene3D" id="1.10.287.130">
    <property type="match status" value="1"/>
</dbReference>
<dbReference type="InterPro" id="IPR003660">
    <property type="entry name" value="HAMP_dom"/>
</dbReference>
<evidence type="ECO:0000256" key="1">
    <source>
        <dbReference type="ARBA" id="ARBA00000085"/>
    </source>
</evidence>
<evidence type="ECO:0000256" key="6">
    <source>
        <dbReference type="ARBA" id="ARBA00022777"/>
    </source>
</evidence>
<dbReference type="Pfam" id="PF00672">
    <property type="entry name" value="HAMP"/>
    <property type="match status" value="1"/>
</dbReference>
<dbReference type="Proteomes" id="UP001432000">
    <property type="component" value="Chromosome"/>
</dbReference>
<dbReference type="RefSeq" id="WP_338893143.1">
    <property type="nucleotide sequence ID" value="NZ_CP147846.1"/>
</dbReference>